<reference evidence="5" key="1">
    <citation type="submission" date="2020-05" db="EMBL/GenBank/DDBJ databases">
        <authorList>
            <person name="Delgado-Blas J."/>
        </authorList>
    </citation>
    <scope>NUCLEOTIDE SEQUENCE</scope>
    <source>
        <strain evidence="5">BB1454</strain>
    </source>
</reference>
<dbReference type="RefSeq" id="WP_234686184.1">
    <property type="nucleotide sequence ID" value="NZ_CAHPSC010000032.1"/>
</dbReference>
<protein>
    <submittedName>
        <fullName evidence="5">Multiple antibiotic resistance protein marR</fullName>
    </submittedName>
</protein>
<dbReference type="Pfam" id="PF01047">
    <property type="entry name" value="MarR"/>
    <property type="match status" value="1"/>
</dbReference>
<dbReference type="InterPro" id="IPR036390">
    <property type="entry name" value="WH_DNA-bd_sf"/>
</dbReference>
<dbReference type="Gene3D" id="1.10.10.10">
    <property type="entry name" value="Winged helix-like DNA-binding domain superfamily/Winged helix DNA-binding domain"/>
    <property type="match status" value="1"/>
</dbReference>
<dbReference type="PROSITE" id="PS50995">
    <property type="entry name" value="HTH_MARR_2"/>
    <property type="match status" value="1"/>
</dbReference>
<dbReference type="InterPro" id="IPR036388">
    <property type="entry name" value="WH-like_DNA-bd_sf"/>
</dbReference>
<dbReference type="PANTHER" id="PTHR42756:SF1">
    <property type="entry name" value="TRANSCRIPTIONAL REPRESSOR OF EMRAB OPERON"/>
    <property type="match status" value="1"/>
</dbReference>
<sequence length="181" mass="20375">MKDLTFSPPRDAVDVILGQWRRERPDLDVSPMGPIGRIKRCAVLLEERIEAEFAKFDLCMWEFDMLATLRRSGAPYCLSPTELFSMLMVTSGTMTHRLKRLETRGWVERVPNEQDARSTLVQLTDEGLALIERVVEAHVDNEHAVLSALSADALHELDLQLVHLLRALESPSNDADAKPAA</sequence>
<evidence type="ECO:0000256" key="1">
    <source>
        <dbReference type="ARBA" id="ARBA00023015"/>
    </source>
</evidence>
<dbReference type="GO" id="GO:0003677">
    <property type="term" value="F:DNA binding"/>
    <property type="evidence" value="ECO:0007669"/>
    <property type="project" value="UniProtKB-KW"/>
</dbReference>
<dbReference type="SMART" id="SM00347">
    <property type="entry name" value="HTH_MARR"/>
    <property type="match status" value="1"/>
</dbReference>
<keyword evidence="1" id="KW-0805">Transcription regulation</keyword>
<organism evidence="5 6">
    <name type="scientific">Comamonas aquatica</name>
    <dbReference type="NCBI Taxonomy" id="225991"/>
    <lineage>
        <taxon>Bacteria</taxon>
        <taxon>Pseudomonadati</taxon>
        <taxon>Pseudomonadota</taxon>
        <taxon>Betaproteobacteria</taxon>
        <taxon>Burkholderiales</taxon>
        <taxon>Comamonadaceae</taxon>
        <taxon>Comamonas</taxon>
    </lineage>
</organism>
<evidence type="ECO:0000259" key="4">
    <source>
        <dbReference type="PROSITE" id="PS50995"/>
    </source>
</evidence>
<dbReference type="PRINTS" id="PR00598">
    <property type="entry name" value="HTHMARR"/>
</dbReference>
<evidence type="ECO:0000256" key="2">
    <source>
        <dbReference type="ARBA" id="ARBA00023125"/>
    </source>
</evidence>
<keyword evidence="2" id="KW-0238">DNA-binding</keyword>
<comment type="caution">
    <text evidence="5">The sequence shown here is derived from an EMBL/GenBank/DDBJ whole genome shotgun (WGS) entry which is preliminary data.</text>
</comment>
<evidence type="ECO:0000313" key="5">
    <source>
        <dbReference type="EMBL" id="CAB5695307.1"/>
    </source>
</evidence>
<accession>A0AA35GJT0</accession>
<evidence type="ECO:0000313" key="6">
    <source>
        <dbReference type="Proteomes" id="UP000834458"/>
    </source>
</evidence>
<dbReference type="SUPFAM" id="SSF46785">
    <property type="entry name" value="Winged helix' DNA-binding domain"/>
    <property type="match status" value="1"/>
</dbReference>
<dbReference type="GO" id="GO:0003700">
    <property type="term" value="F:DNA-binding transcription factor activity"/>
    <property type="evidence" value="ECO:0007669"/>
    <property type="project" value="InterPro"/>
</dbReference>
<dbReference type="PANTHER" id="PTHR42756">
    <property type="entry name" value="TRANSCRIPTIONAL REGULATOR, MARR"/>
    <property type="match status" value="1"/>
</dbReference>
<keyword evidence="3" id="KW-0804">Transcription</keyword>
<name>A0AA35GJT0_9BURK</name>
<dbReference type="Proteomes" id="UP000834458">
    <property type="component" value="Unassembled WGS sequence"/>
</dbReference>
<gene>
    <name evidence="5" type="primary">marR_1</name>
    <name evidence="5" type="ORF">GHA_02322</name>
</gene>
<proteinExistence type="predicted"/>
<dbReference type="AlphaFoldDB" id="A0AA35GJT0"/>
<dbReference type="InterPro" id="IPR000835">
    <property type="entry name" value="HTH_MarR-typ"/>
</dbReference>
<evidence type="ECO:0000256" key="3">
    <source>
        <dbReference type="ARBA" id="ARBA00023163"/>
    </source>
</evidence>
<feature type="domain" description="HTH marR-type" evidence="4">
    <location>
        <begin position="31"/>
        <end position="170"/>
    </location>
</feature>
<dbReference type="EMBL" id="CAHPSC010000032">
    <property type="protein sequence ID" value="CAB5695307.1"/>
    <property type="molecule type" value="Genomic_DNA"/>
</dbReference>